<dbReference type="InterPro" id="IPR036034">
    <property type="entry name" value="PDZ_sf"/>
</dbReference>
<dbReference type="SUPFAM" id="SSF50156">
    <property type="entry name" value="PDZ domain-like"/>
    <property type="match status" value="2"/>
</dbReference>
<dbReference type="STRING" id="1121390.SAMN02746041_02343"/>
<evidence type="ECO:0000313" key="19">
    <source>
        <dbReference type="Proteomes" id="UP000192783"/>
    </source>
</evidence>
<evidence type="ECO:0000256" key="3">
    <source>
        <dbReference type="ARBA" id="ARBA00010541"/>
    </source>
</evidence>
<evidence type="ECO:0000256" key="6">
    <source>
        <dbReference type="ARBA" id="ARBA00022670"/>
    </source>
</evidence>
<comment type="catalytic activity">
    <reaction evidence="1">
        <text>Acts on substrates that are at least partially unfolded. The cleavage site P1 residue is normally between a pair of hydrophobic residues, such as Val-|-Val.</text>
        <dbReference type="EC" id="3.4.21.107"/>
    </reaction>
</comment>
<dbReference type="PROSITE" id="PS50106">
    <property type="entry name" value="PDZ"/>
    <property type="match status" value="2"/>
</dbReference>
<dbReference type="RefSeq" id="WP_084058073.1">
    <property type="nucleotide sequence ID" value="NZ_FWXF01000013.1"/>
</dbReference>
<evidence type="ECO:0000256" key="14">
    <source>
        <dbReference type="PIRSR" id="PIRSR611782-1"/>
    </source>
</evidence>
<dbReference type="Gene3D" id="2.30.42.10">
    <property type="match status" value="2"/>
</dbReference>
<dbReference type="SMART" id="SM00228">
    <property type="entry name" value="PDZ"/>
    <property type="match status" value="2"/>
</dbReference>
<protein>
    <recommendedName>
        <fullName evidence="5">Probable periplasmic serine endoprotease DegP-like</fullName>
        <ecNumber evidence="4">3.4.21.107</ecNumber>
    </recommendedName>
    <alternativeName>
        <fullName evidence="13">Protease Do</fullName>
    </alternativeName>
</protein>
<evidence type="ECO:0000256" key="16">
    <source>
        <dbReference type="SAM" id="SignalP"/>
    </source>
</evidence>
<dbReference type="Pfam" id="PF13180">
    <property type="entry name" value="PDZ_2"/>
    <property type="match status" value="1"/>
</dbReference>
<keyword evidence="8" id="KW-0677">Repeat</keyword>
<proteinExistence type="inferred from homology"/>
<evidence type="ECO:0000256" key="5">
    <source>
        <dbReference type="ARBA" id="ARBA00013958"/>
    </source>
</evidence>
<dbReference type="Proteomes" id="UP000192783">
    <property type="component" value="Unassembled WGS sequence"/>
</dbReference>
<dbReference type="Gene3D" id="2.40.10.120">
    <property type="match status" value="1"/>
</dbReference>
<evidence type="ECO:0000256" key="2">
    <source>
        <dbReference type="ARBA" id="ARBA00004418"/>
    </source>
</evidence>
<gene>
    <name evidence="18" type="ORF">SAMN02746041_02343</name>
</gene>
<keyword evidence="7 16" id="KW-0732">Signal</keyword>
<dbReference type="PRINTS" id="PR00834">
    <property type="entry name" value="PROTEASES2C"/>
</dbReference>
<organism evidence="18 19">
    <name type="scientific">Desulfacinum hydrothermale DSM 13146</name>
    <dbReference type="NCBI Taxonomy" id="1121390"/>
    <lineage>
        <taxon>Bacteria</taxon>
        <taxon>Pseudomonadati</taxon>
        <taxon>Thermodesulfobacteriota</taxon>
        <taxon>Syntrophobacteria</taxon>
        <taxon>Syntrophobacterales</taxon>
        <taxon>Syntrophobacteraceae</taxon>
        <taxon>Desulfacinum</taxon>
    </lineage>
</organism>
<evidence type="ECO:0000256" key="8">
    <source>
        <dbReference type="ARBA" id="ARBA00022737"/>
    </source>
</evidence>
<keyword evidence="11" id="KW-0720">Serine protease</keyword>
<keyword evidence="10" id="KW-0378">Hydrolase</keyword>
<keyword evidence="19" id="KW-1185">Reference proteome</keyword>
<dbReference type="GO" id="GO:0042597">
    <property type="term" value="C:periplasmic space"/>
    <property type="evidence" value="ECO:0007669"/>
    <property type="project" value="UniProtKB-SubCell"/>
</dbReference>
<dbReference type="InterPro" id="IPR009003">
    <property type="entry name" value="Peptidase_S1_PA"/>
</dbReference>
<feature type="signal peptide" evidence="16">
    <location>
        <begin position="1"/>
        <end position="28"/>
    </location>
</feature>
<evidence type="ECO:0000313" key="18">
    <source>
        <dbReference type="EMBL" id="SMC25478.1"/>
    </source>
</evidence>
<feature type="active site" description="Charge relay system" evidence="14">
    <location>
        <position position="227"/>
    </location>
</feature>
<feature type="domain" description="PDZ" evidence="17">
    <location>
        <begin position="389"/>
        <end position="464"/>
    </location>
</feature>
<dbReference type="CDD" id="cd23084">
    <property type="entry name" value="cpPDZ2_DegP-like"/>
    <property type="match status" value="1"/>
</dbReference>
<reference evidence="18 19" key="1">
    <citation type="submission" date="2017-04" db="EMBL/GenBank/DDBJ databases">
        <authorList>
            <person name="Afonso C.L."/>
            <person name="Miller P.J."/>
            <person name="Scott M.A."/>
            <person name="Spackman E."/>
            <person name="Goraichik I."/>
            <person name="Dimitrov K.M."/>
            <person name="Suarez D.L."/>
            <person name="Swayne D.E."/>
        </authorList>
    </citation>
    <scope>NUCLEOTIDE SEQUENCE [LARGE SCALE GENOMIC DNA]</scope>
    <source>
        <strain evidence="18 19">DSM 13146</strain>
    </source>
</reference>
<evidence type="ECO:0000256" key="12">
    <source>
        <dbReference type="ARBA" id="ARBA00023016"/>
    </source>
</evidence>
<dbReference type="GO" id="GO:0004252">
    <property type="term" value="F:serine-type endopeptidase activity"/>
    <property type="evidence" value="ECO:0007669"/>
    <property type="project" value="InterPro"/>
</dbReference>
<feature type="binding site" evidence="15">
    <location>
        <begin position="225"/>
        <end position="227"/>
    </location>
    <ligand>
        <name>substrate</name>
    </ligand>
</feature>
<dbReference type="Pfam" id="PF13365">
    <property type="entry name" value="Trypsin_2"/>
    <property type="match status" value="1"/>
</dbReference>
<evidence type="ECO:0000256" key="1">
    <source>
        <dbReference type="ARBA" id="ARBA00001772"/>
    </source>
</evidence>
<evidence type="ECO:0000256" key="11">
    <source>
        <dbReference type="ARBA" id="ARBA00022825"/>
    </source>
</evidence>
<dbReference type="InterPro" id="IPR041489">
    <property type="entry name" value="PDZ_6"/>
</dbReference>
<evidence type="ECO:0000256" key="10">
    <source>
        <dbReference type="ARBA" id="ARBA00022801"/>
    </source>
</evidence>
<feature type="binding site" evidence="15">
    <location>
        <begin position="243"/>
        <end position="247"/>
    </location>
    <ligand>
        <name>substrate</name>
    </ligand>
</feature>
<comment type="subcellular location">
    <subcellularLocation>
        <location evidence="2">Periplasm</location>
    </subcellularLocation>
</comment>
<dbReference type="NCBIfam" id="TIGR02037">
    <property type="entry name" value="degP_htrA_DO"/>
    <property type="match status" value="1"/>
</dbReference>
<feature type="binding site" evidence="15">
    <location>
        <position position="152"/>
    </location>
    <ligand>
        <name>substrate</name>
    </ligand>
</feature>
<dbReference type="CDD" id="cd10839">
    <property type="entry name" value="cpPDZ1_DegP-like"/>
    <property type="match status" value="1"/>
</dbReference>
<evidence type="ECO:0000256" key="15">
    <source>
        <dbReference type="PIRSR" id="PIRSR611782-2"/>
    </source>
</evidence>
<sequence length="476" mass="51182">MKRRVGNQRYTPFTGWALALLCAMILTAGPCARSYAAATPTDRLPDLAEQVKHSVVNIFTTQVVKAPMNPLMDPNSPFRNFFGDDFFRHFFGNMPQQKMKTHALGSGFIIDANKGLILTNNHVVAKATEVKVKLDSGREYKAKILGQDPKTDLALIQVKPDKGFPKALSLGDSDAVRVGDWVLAVGNPFGLGQTVTVGIISAKGRIIGAGPYDDFLQTDAAINPGNSGGPLLDMNGRVIGINTAIVAHGQGIGFAIPINMAKELLPQLESGKVVRGWLGVTIQDLTPELAKHFGIRDQKGVLISGLLPGSPAQKAGLQQGDVIVSFNGQKVDNARSLSRMVAAVQPGTRVAVDIIRDGHNRQILVTLAQMPQEGVETVGTESEDWGIHVQDLTPEIAGRLGLDTITQGVVISDIQPGSPAAMAGLRPGDLIVEVNRHKIKNVQDYTEALRRSSDHKSLLLLVRRGESSLYVVLQKD</sequence>
<dbReference type="InterPro" id="IPR001478">
    <property type="entry name" value="PDZ"/>
</dbReference>
<comment type="similarity">
    <text evidence="3">Belongs to the peptidase S1C family.</text>
</comment>
<evidence type="ECO:0000256" key="13">
    <source>
        <dbReference type="ARBA" id="ARBA00032850"/>
    </source>
</evidence>
<name>A0A1W1XPN9_9BACT</name>
<dbReference type="SUPFAM" id="SSF50494">
    <property type="entry name" value="Trypsin-like serine proteases"/>
    <property type="match status" value="1"/>
</dbReference>
<feature type="active site" description="Charge relay system" evidence="14">
    <location>
        <position position="122"/>
    </location>
</feature>
<dbReference type="PANTHER" id="PTHR22939">
    <property type="entry name" value="SERINE PROTEASE FAMILY S1C HTRA-RELATED"/>
    <property type="match status" value="1"/>
</dbReference>
<evidence type="ECO:0000259" key="17">
    <source>
        <dbReference type="PROSITE" id="PS50106"/>
    </source>
</evidence>
<dbReference type="GO" id="GO:0006508">
    <property type="term" value="P:proteolysis"/>
    <property type="evidence" value="ECO:0007669"/>
    <property type="project" value="UniProtKB-KW"/>
</dbReference>
<dbReference type="OrthoDB" id="9758917at2"/>
<evidence type="ECO:0000256" key="4">
    <source>
        <dbReference type="ARBA" id="ARBA00013035"/>
    </source>
</evidence>
<keyword evidence="6 18" id="KW-0645">Protease</keyword>
<feature type="binding site" evidence="15">
    <location>
        <position position="122"/>
    </location>
    <ligand>
        <name>substrate</name>
    </ligand>
</feature>
<dbReference type="AlphaFoldDB" id="A0A1W1XPN9"/>
<dbReference type="InterPro" id="IPR011782">
    <property type="entry name" value="Pept_S1C_Do"/>
</dbReference>
<evidence type="ECO:0000256" key="7">
    <source>
        <dbReference type="ARBA" id="ARBA00022729"/>
    </source>
</evidence>
<dbReference type="PANTHER" id="PTHR22939:SF130">
    <property type="entry name" value="PERIPLASMIC SERINE ENDOPROTEASE DEGP-LIKE-RELATED"/>
    <property type="match status" value="1"/>
</dbReference>
<dbReference type="EMBL" id="FWXF01000013">
    <property type="protein sequence ID" value="SMC25478.1"/>
    <property type="molecule type" value="Genomic_DNA"/>
</dbReference>
<keyword evidence="12" id="KW-0346">Stress response</keyword>
<keyword evidence="9" id="KW-0574">Periplasm</keyword>
<dbReference type="EC" id="3.4.21.107" evidence="4"/>
<evidence type="ECO:0000256" key="9">
    <source>
        <dbReference type="ARBA" id="ARBA00022764"/>
    </source>
</evidence>
<feature type="domain" description="PDZ" evidence="17">
    <location>
        <begin position="267"/>
        <end position="358"/>
    </location>
</feature>
<accession>A0A1W1XPN9</accession>
<dbReference type="Pfam" id="PF17820">
    <property type="entry name" value="PDZ_6"/>
    <property type="match status" value="1"/>
</dbReference>
<feature type="active site" description="Charge relay system" evidence="14">
    <location>
        <position position="152"/>
    </location>
</feature>
<feature type="chain" id="PRO_5039475218" description="Probable periplasmic serine endoprotease DegP-like" evidence="16">
    <location>
        <begin position="29"/>
        <end position="476"/>
    </location>
</feature>
<dbReference type="InterPro" id="IPR001940">
    <property type="entry name" value="Peptidase_S1C"/>
</dbReference>